<proteinExistence type="predicted"/>
<organism evidence="2 3">
    <name type="scientific">Nibrella saemangeumensis</name>
    <dbReference type="NCBI Taxonomy" id="1084526"/>
    <lineage>
        <taxon>Bacteria</taxon>
        <taxon>Pseudomonadati</taxon>
        <taxon>Bacteroidota</taxon>
        <taxon>Cytophagia</taxon>
        <taxon>Cytophagales</taxon>
        <taxon>Spirosomataceae</taxon>
        <taxon>Nibrella</taxon>
    </lineage>
</organism>
<evidence type="ECO:0000313" key="3">
    <source>
        <dbReference type="Proteomes" id="UP001501175"/>
    </source>
</evidence>
<keyword evidence="3" id="KW-1185">Reference proteome</keyword>
<keyword evidence="1" id="KW-0732">Signal</keyword>
<comment type="caution">
    <text evidence="2">The sequence shown here is derived from an EMBL/GenBank/DDBJ whole genome shotgun (WGS) entry which is preliminary data.</text>
</comment>
<name>A0ABP8MG80_9BACT</name>
<feature type="signal peptide" evidence="1">
    <location>
        <begin position="1"/>
        <end position="20"/>
    </location>
</feature>
<gene>
    <name evidence="2" type="ORF">GCM10023189_10430</name>
</gene>
<evidence type="ECO:0008006" key="4">
    <source>
        <dbReference type="Google" id="ProtNLM"/>
    </source>
</evidence>
<dbReference type="RefSeq" id="WP_345241286.1">
    <property type="nucleotide sequence ID" value="NZ_BAABHD010000010.1"/>
</dbReference>
<dbReference type="Proteomes" id="UP001501175">
    <property type="component" value="Unassembled WGS sequence"/>
</dbReference>
<dbReference type="EMBL" id="BAABHD010000010">
    <property type="protein sequence ID" value="GAA4450162.1"/>
    <property type="molecule type" value="Genomic_DNA"/>
</dbReference>
<evidence type="ECO:0000313" key="2">
    <source>
        <dbReference type="EMBL" id="GAA4450162.1"/>
    </source>
</evidence>
<accession>A0ABP8MG80</accession>
<evidence type="ECO:0000256" key="1">
    <source>
        <dbReference type="SAM" id="SignalP"/>
    </source>
</evidence>
<sequence length="500" mass="55905">MKFLRILPLLLMSVNTMAQAPLTDTQKRLAALVISQTIADFQMNLSSLLGQPAADIDPQDRETLRMQLASQVHPEARFENDLAPQRTGSPTIDFTEYIKRANLVDYPNGLQVFAINTKDARFETKVLYTPNGYLMAVYTTKELEGLYKGDRPYRRKHPCRIGVYFAVEGSKVRNCRIGFIDSQPAQQGSTFTLTSENPLDYVTLEETLEQLAKQLSASLPKSAAQPIHIETLSYDGKGVINEFAQQVTASLRNQLRRLNPALRLETSSQSWAKEVVAVKGTYRQEGDLLTFSAQVYNSSRQPTGPAATASIQLSNLTGQVWKPDEEAMAVASEVRQIVSSGITVLPNPKRLQFDLSTNRGAANPLYLADDTMKVFMRASQPCYVRLIYQDAESNLLLLRNEDIVIQPNQTGQWIELPENYICYGPPFGPEFLIGYASSVPFEKLNTEREVLGKNAQGGEEYITHIKDNLAIIKKISTTHTLKTTDGSVVEKMIQVTTRKR</sequence>
<feature type="chain" id="PRO_5045393241" description="DUF4384 domain-containing protein" evidence="1">
    <location>
        <begin position="21"/>
        <end position="500"/>
    </location>
</feature>
<protein>
    <recommendedName>
        <fullName evidence="4">DUF4384 domain-containing protein</fullName>
    </recommendedName>
</protein>
<reference evidence="3" key="1">
    <citation type="journal article" date="2019" name="Int. J. Syst. Evol. Microbiol.">
        <title>The Global Catalogue of Microorganisms (GCM) 10K type strain sequencing project: providing services to taxonomists for standard genome sequencing and annotation.</title>
        <authorList>
            <consortium name="The Broad Institute Genomics Platform"/>
            <consortium name="The Broad Institute Genome Sequencing Center for Infectious Disease"/>
            <person name="Wu L."/>
            <person name="Ma J."/>
        </authorList>
    </citation>
    <scope>NUCLEOTIDE SEQUENCE [LARGE SCALE GENOMIC DNA]</scope>
    <source>
        <strain evidence="3">JCM 17927</strain>
    </source>
</reference>